<evidence type="ECO:0000313" key="4">
    <source>
        <dbReference type="EMBL" id="GJT97210.1"/>
    </source>
</evidence>
<organism evidence="4 5">
    <name type="scientific">Tanacetum coccineum</name>
    <dbReference type="NCBI Taxonomy" id="301880"/>
    <lineage>
        <taxon>Eukaryota</taxon>
        <taxon>Viridiplantae</taxon>
        <taxon>Streptophyta</taxon>
        <taxon>Embryophyta</taxon>
        <taxon>Tracheophyta</taxon>
        <taxon>Spermatophyta</taxon>
        <taxon>Magnoliopsida</taxon>
        <taxon>eudicotyledons</taxon>
        <taxon>Gunneridae</taxon>
        <taxon>Pentapetalae</taxon>
        <taxon>asterids</taxon>
        <taxon>campanulids</taxon>
        <taxon>Asterales</taxon>
        <taxon>Asteraceae</taxon>
        <taxon>Asteroideae</taxon>
        <taxon>Anthemideae</taxon>
        <taxon>Anthemidinae</taxon>
        <taxon>Tanacetum</taxon>
    </lineage>
</organism>
<accession>A0ABQ5IB06</accession>
<dbReference type="SUPFAM" id="SSF50978">
    <property type="entry name" value="WD40 repeat-like"/>
    <property type="match status" value="1"/>
</dbReference>
<dbReference type="PANTHER" id="PTHR47201:SF3">
    <property type="entry name" value="U2A'_PHOSPHOPROTEIN 32 FAMILY A C-TERMINAL DOMAIN-CONTAINING PROTEIN"/>
    <property type="match status" value="1"/>
</dbReference>
<dbReference type="SMART" id="SM00320">
    <property type="entry name" value="WD40"/>
    <property type="match status" value="4"/>
</dbReference>
<dbReference type="InterPro" id="IPR001680">
    <property type="entry name" value="WD40_rpt"/>
</dbReference>
<dbReference type="SMART" id="SM00446">
    <property type="entry name" value="LRRcap"/>
    <property type="match status" value="1"/>
</dbReference>
<keyword evidence="2" id="KW-0853">WD repeat</keyword>
<name>A0ABQ5IB06_9ASTR</name>
<evidence type="ECO:0000259" key="3">
    <source>
        <dbReference type="SMART" id="SM00446"/>
    </source>
</evidence>
<dbReference type="InterPro" id="IPR036322">
    <property type="entry name" value="WD40_repeat_dom_sf"/>
</dbReference>
<dbReference type="Proteomes" id="UP001151760">
    <property type="component" value="Unassembled WGS sequence"/>
</dbReference>
<dbReference type="PROSITE" id="PS50082">
    <property type="entry name" value="WD_REPEATS_2"/>
    <property type="match status" value="1"/>
</dbReference>
<protein>
    <submittedName>
        <fullName evidence="4">U2A'/phosphoprotein 32 family A</fullName>
    </submittedName>
</protein>
<feature type="domain" description="U2A'/phosphoprotein 32 family A C-terminal" evidence="3">
    <location>
        <begin position="758"/>
        <end position="776"/>
    </location>
</feature>
<dbReference type="InterPro" id="IPR048514">
    <property type="entry name" value="DHU1_N"/>
</dbReference>
<comment type="caution">
    <text evidence="4">The sequence shown here is derived from an EMBL/GenBank/DDBJ whole genome shotgun (WGS) entry which is preliminary data.</text>
</comment>
<dbReference type="Pfam" id="PF20919">
    <property type="entry name" value="DHU1_N"/>
    <property type="match status" value="2"/>
</dbReference>
<dbReference type="SUPFAM" id="SSF52047">
    <property type="entry name" value="RNI-like"/>
    <property type="match status" value="1"/>
</dbReference>
<dbReference type="InterPro" id="IPR015943">
    <property type="entry name" value="WD40/YVTN_repeat-like_dom_sf"/>
</dbReference>
<dbReference type="Gene3D" id="2.130.10.10">
    <property type="entry name" value="YVTN repeat-like/Quinoprotein amine dehydrogenase"/>
    <property type="match status" value="1"/>
</dbReference>
<reference evidence="4" key="2">
    <citation type="submission" date="2022-01" db="EMBL/GenBank/DDBJ databases">
        <authorList>
            <person name="Yamashiro T."/>
            <person name="Shiraishi A."/>
            <person name="Satake H."/>
            <person name="Nakayama K."/>
        </authorList>
    </citation>
    <scope>NUCLEOTIDE SEQUENCE</scope>
</reference>
<dbReference type="Pfam" id="PF00078">
    <property type="entry name" value="RVT_1"/>
    <property type="match status" value="1"/>
</dbReference>
<dbReference type="PANTHER" id="PTHR47201">
    <property type="entry name" value="BNAC09G30780D PROTEIN"/>
    <property type="match status" value="1"/>
</dbReference>
<dbReference type="Gene3D" id="3.80.10.10">
    <property type="entry name" value="Ribonuclease Inhibitor"/>
    <property type="match status" value="1"/>
</dbReference>
<keyword evidence="5" id="KW-1185">Reference proteome</keyword>
<dbReference type="EMBL" id="BQNB010020555">
    <property type="protein sequence ID" value="GJT97210.1"/>
    <property type="molecule type" value="Genomic_DNA"/>
</dbReference>
<dbReference type="InterPro" id="IPR032675">
    <property type="entry name" value="LRR_dom_sf"/>
</dbReference>
<evidence type="ECO:0000256" key="2">
    <source>
        <dbReference type="PROSITE-ProRule" id="PRU00221"/>
    </source>
</evidence>
<dbReference type="InterPro" id="IPR000477">
    <property type="entry name" value="RT_dom"/>
</dbReference>
<sequence length="1230" mass="140138">MRSGGMVFPLWPITLIGSVYKVESKILANRLSYVISILVSNVQSDFVKDRHILDCPFIINEIISWCKRKKKQAMLFKVDFAKAYDYIRWDFLDDVLQAFGFGIKWRTWVKGSLSSAMASILLNGSPTSEFSFEWLKININKSNLMGIGVANADVIEAAKAAWKDTIRKMRLRLSKWKLKTLSIGGRLTLLKSVLGASPIYSMSIYKVPYGVLKEMESIRSRFFNGIKDDKKKITWVSWNKVLSSKDSGGLGVSSFFALNRALLFKWVWRFVSKDDSMWYKVISAIHGPSLQSSSRSILNGSSWIEIIQELNSLKSKGIDIMSHCKKKVGNGRHTSFWNERWYGDILFKEKFPRIYALENCKDVSVAVKFSSVGGIQNYRREPRDGVEKQQFTEMNLTMSQICLAATDDRWSWDLNGEGSFVVKDLRNLIDDFMLPKEENVTRWIKYIPIKVNIFAWKVRLNRLPSRINLSQGGQTHLDLSEHDRIRLCRVMERQKRSVDARYLGLCKMHEVQPSSGVVSWLNKVMVQKDACEKHTIVIVLDQLTNADLFPLTDLFRSNISDALDSVDLLQESSADLNDYPILSLLHAINKRLRVVDIREMLLKEDVLRSIFETGLDCQVLNIKSTEIQKLNMAGKFMHMHTLNLDFCTSISSMEKDCFTYMPNLIRLSMCSTRVSNLWTTAAALLKLPSLLELRFQNCLCCKDTAPCHLKDQSDKNTTKASSDMLIEVSFGKLDVDEHEISTVSQKYNLHHPSLICFQKHYREYMIASLPRLGVLDNCRIGKSDRERAKTVFSSYYELLPNKRKHRESIIDVLHMRETGTSSLLKQKSLRSKGPSLHKKSQSFYSRSLCAAKLGSSAWPVLHPISNISQILKEEGKILRPRQFEYHQTDPSLMAFGTLEGEVVVINHETGNVVNYVPSFNANKSVLGLCWLKRYPSKLIVGYDNGSLKLYDINDTLPEVADSDYGSSGAAFDDFQHLTSVHVNATDDQILTSGYSKKVAVYDISTGKRLHLFTDMHREPINVAKFAHHSPSLFVTSSFDHDVKMWDLRTKPVNPCYTASSSSGNVMVCFSPDDLYLLVSAVDNEVKQLLAADGRLHTKFDIAPTGSAQNYTRSYYMNGRDYIISGSCDEPAVRVCCAQTGRRLRDIYLEIISARFKSSRVIFQGQNARSLMFVQSLRGDPFRHFHMAILAAYVRPSSKWEIIKVNLLSSGHYSSEYHQGQYFCPSYRLGT</sequence>
<gene>
    <name evidence="4" type="ORF">Tco_1092728</name>
</gene>
<evidence type="ECO:0000313" key="5">
    <source>
        <dbReference type="Proteomes" id="UP001151760"/>
    </source>
</evidence>
<keyword evidence="1" id="KW-0677">Repeat</keyword>
<evidence type="ECO:0000256" key="1">
    <source>
        <dbReference type="ARBA" id="ARBA00022737"/>
    </source>
</evidence>
<dbReference type="InterPro" id="IPR003603">
    <property type="entry name" value="U2A'_phosphoprotein32A_C"/>
</dbReference>
<dbReference type="InterPro" id="IPR046377">
    <property type="entry name" value="DHU1"/>
</dbReference>
<reference evidence="4" key="1">
    <citation type="journal article" date="2022" name="Int. J. Mol. Sci.">
        <title>Draft Genome of Tanacetum Coccineum: Genomic Comparison of Closely Related Tanacetum-Family Plants.</title>
        <authorList>
            <person name="Yamashiro T."/>
            <person name="Shiraishi A."/>
            <person name="Nakayama K."/>
            <person name="Satake H."/>
        </authorList>
    </citation>
    <scope>NUCLEOTIDE SEQUENCE</scope>
</reference>
<proteinExistence type="predicted"/>
<feature type="repeat" description="WD" evidence="2">
    <location>
        <begin position="1013"/>
        <end position="1049"/>
    </location>
</feature>